<protein>
    <submittedName>
        <fullName evidence="1">Uncharacterized protein</fullName>
    </submittedName>
</protein>
<dbReference type="STRING" id="1123029.SAMN02745172_02447"/>
<dbReference type="Proteomes" id="UP000186406">
    <property type="component" value="Unassembled WGS sequence"/>
</dbReference>
<dbReference type="RefSeq" id="WP_073628958.1">
    <property type="nucleotide sequence ID" value="NZ_FRXO01000004.1"/>
</dbReference>
<dbReference type="AlphaFoldDB" id="A0A1M7ZLM0"/>
<proteinExistence type="predicted"/>
<name>A0A1M7ZLM0_9HYPH</name>
<evidence type="ECO:0000313" key="2">
    <source>
        <dbReference type="Proteomes" id="UP000186406"/>
    </source>
</evidence>
<gene>
    <name evidence="1" type="ORF">SAMN02745172_02447</name>
</gene>
<sequence>MNKTHILALAEAAHRLGEDAAKVDPVCGYLASQIVLALQQAAGDVPPADPKCSAEPAAALMALSREIGLSIR</sequence>
<accession>A0A1M7ZLM0</accession>
<dbReference type="EMBL" id="FRXO01000004">
    <property type="protein sequence ID" value="SHO65800.1"/>
    <property type="molecule type" value="Genomic_DNA"/>
</dbReference>
<evidence type="ECO:0000313" key="1">
    <source>
        <dbReference type="EMBL" id="SHO65800.1"/>
    </source>
</evidence>
<organism evidence="1 2">
    <name type="scientific">Pseudoxanthobacter soli DSM 19599</name>
    <dbReference type="NCBI Taxonomy" id="1123029"/>
    <lineage>
        <taxon>Bacteria</taxon>
        <taxon>Pseudomonadati</taxon>
        <taxon>Pseudomonadota</taxon>
        <taxon>Alphaproteobacteria</taxon>
        <taxon>Hyphomicrobiales</taxon>
        <taxon>Segnochrobactraceae</taxon>
        <taxon>Pseudoxanthobacter</taxon>
    </lineage>
</organism>
<keyword evidence="2" id="KW-1185">Reference proteome</keyword>
<reference evidence="1 2" key="1">
    <citation type="submission" date="2016-12" db="EMBL/GenBank/DDBJ databases">
        <authorList>
            <person name="Song W.-J."/>
            <person name="Kurnit D.M."/>
        </authorList>
    </citation>
    <scope>NUCLEOTIDE SEQUENCE [LARGE SCALE GENOMIC DNA]</scope>
    <source>
        <strain evidence="1 2">DSM 19599</strain>
    </source>
</reference>